<dbReference type="PANTHER" id="PTHR37691">
    <property type="entry name" value="BLR3518 PROTEIN"/>
    <property type="match status" value="1"/>
</dbReference>
<dbReference type="RefSeq" id="WP_057773409.1">
    <property type="nucleotide sequence ID" value="NZ_BBIM01000037.1"/>
</dbReference>
<dbReference type="EMBL" id="CP104778">
    <property type="protein sequence ID" value="WPC22086.1"/>
    <property type="molecule type" value="Genomic_DNA"/>
</dbReference>
<name>A0ABZ0Q538_9LACO</name>
<dbReference type="SUPFAM" id="SSF75169">
    <property type="entry name" value="DsrEFH-like"/>
    <property type="match status" value="1"/>
</dbReference>
<dbReference type="Gene3D" id="3.40.1260.10">
    <property type="entry name" value="DsrEFH-like"/>
    <property type="match status" value="1"/>
</dbReference>
<keyword evidence="2" id="KW-1185">Reference proteome</keyword>
<proteinExistence type="predicted"/>
<dbReference type="Proteomes" id="UP001302696">
    <property type="component" value="Chromosome"/>
</dbReference>
<sequence length="110" mass="12458">MKIVFHIDEREKWQSALSNIKNAINFSKEQQIRIDLIVVVNGPAISDYLTPEIGRFIENAKDLVSFHACQNAMNSHQIQASQLPRAVKVVPAGIIDLAQLQDQGYRYIKP</sequence>
<gene>
    <name evidence="1" type="ORF">N6G96_02385</name>
</gene>
<dbReference type="InterPro" id="IPR003787">
    <property type="entry name" value="Sulphur_relay_DsrE/F-like"/>
</dbReference>
<evidence type="ECO:0000313" key="1">
    <source>
        <dbReference type="EMBL" id="WPC22086.1"/>
    </source>
</evidence>
<evidence type="ECO:0000313" key="2">
    <source>
        <dbReference type="Proteomes" id="UP001302696"/>
    </source>
</evidence>
<dbReference type="Pfam" id="PF02635">
    <property type="entry name" value="DsrE"/>
    <property type="match status" value="1"/>
</dbReference>
<protein>
    <submittedName>
        <fullName evidence="1">DsrE family protein</fullName>
    </submittedName>
</protein>
<dbReference type="PANTHER" id="PTHR37691:SF1">
    <property type="entry name" value="BLR3518 PROTEIN"/>
    <property type="match status" value="1"/>
</dbReference>
<accession>A0ABZ0Q538</accession>
<reference evidence="2" key="1">
    <citation type="submission" date="2024-06" db="EMBL/GenBank/DDBJ databases">
        <authorList>
            <person name="Chang H.C."/>
            <person name="Mun S.Y."/>
        </authorList>
    </citation>
    <scope>NUCLEOTIDE SEQUENCE [LARGE SCALE GENOMIC DNA]</scope>
    <source>
        <strain evidence="2">KT1</strain>
    </source>
</reference>
<dbReference type="InterPro" id="IPR027396">
    <property type="entry name" value="DsrEFH-like"/>
</dbReference>
<organism evidence="1 2">
    <name type="scientific">Pediococcus inopinatus</name>
    <dbReference type="NCBI Taxonomy" id="114090"/>
    <lineage>
        <taxon>Bacteria</taxon>
        <taxon>Bacillati</taxon>
        <taxon>Bacillota</taxon>
        <taxon>Bacilli</taxon>
        <taxon>Lactobacillales</taxon>
        <taxon>Lactobacillaceae</taxon>
        <taxon>Pediococcus</taxon>
    </lineage>
</organism>